<evidence type="ECO:0000313" key="2">
    <source>
        <dbReference type="Proteomes" id="UP000233565"/>
    </source>
</evidence>
<dbReference type="PANTHER" id="PTHR38479">
    <property type="entry name" value="LMO0824 PROTEIN"/>
    <property type="match status" value="1"/>
</dbReference>
<dbReference type="PANTHER" id="PTHR38479:SF2">
    <property type="entry name" value="WINGED HELIX DNA-BINDING DOMAIN-CONTAINING PROTEIN"/>
    <property type="match status" value="1"/>
</dbReference>
<sequence>MALEHLHYWLGEGLSAGRSRIERWWREVEAQVVEVDVEGERRWILADHAAGLVDVRPGTHVALLPGKDDWVMGPGTKDTWVVPAAHRSAMTRGTHPLVVDGVVAGTWRRAGDVVEVSCSLTGDAARALVVEVERLGELLGSDLALRTP</sequence>
<proteinExistence type="predicted"/>
<name>A0ABX4QVV3_9ACTN</name>
<gene>
    <name evidence="1" type="ORF">CXG46_13310</name>
</gene>
<reference evidence="1 2" key="1">
    <citation type="submission" date="2017-12" db="EMBL/GenBank/DDBJ databases">
        <title>Pharmacopeia of the Arctic Ocean.</title>
        <authorList>
            <person name="Collins E."/>
            <person name="Ducluzeau A.-L."/>
        </authorList>
    </citation>
    <scope>NUCLEOTIDE SEQUENCE [LARGE SCALE GENOMIC DNA]</scope>
    <source>
        <strain evidence="1 2">DSM 23325</strain>
    </source>
</reference>
<protein>
    <submittedName>
        <fullName evidence="1">Uncharacterized protein</fullName>
    </submittedName>
</protein>
<evidence type="ECO:0000313" key="1">
    <source>
        <dbReference type="EMBL" id="PKH40357.1"/>
    </source>
</evidence>
<dbReference type="Proteomes" id="UP000233565">
    <property type="component" value="Unassembled WGS sequence"/>
</dbReference>
<organism evidence="1 2">
    <name type="scientific">Nocardioides alpinus</name>
    <dbReference type="NCBI Taxonomy" id="748909"/>
    <lineage>
        <taxon>Bacteria</taxon>
        <taxon>Bacillati</taxon>
        <taxon>Actinomycetota</taxon>
        <taxon>Actinomycetes</taxon>
        <taxon>Propionibacteriales</taxon>
        <taxon>Nocardioidaceae</taxon>
        <taxon>Nocardioides</taxon>
    </lineage>
</organism>
<accession>A0ABX4QVV3</accession>
<dbReference type="EMBL" id="PJBV01000019">
    <property type="protein sequence ID" value="PKH40357.1"/>
    <property type="molecule type" value="Genomic_DNA"/>
</dbReference>
<comment type="caution">
    <text evidence="1">The sequence shown here is derived from an EMBL/GenBank/DDBJ whole genome shotgun (WGS) entry which is preliminary data.</text>
</comment>
<keyword evidence="2" id="KW-1185">Reference proteome</keyword>